<dbReference type="AlphaFoldDB" id="A0ABD1S1Q6"/>
<evidence type="ECO:0000313" key="8">
    <source>
        <dbReference type="Proteomes" id="UP001604277"/>
    </source>
</evidence>
<gene>
    <name evidence="7" type="ORF">Fot_38415</name>
</gene>
<keyword evidence="8" id="KW-1185">Reference proteome</keyword>
<evidence type="ECO:0000259" key="6">
    <source>
        <dbReference type="PROSITE" id="PS51294"/>
    </source>
</evidence>
<dbReference type="InterPro" id="IPR046955">
    <property type="entry name" value="PHR1-like"/>
</dbReference>
<dbReference type="PANTHER" id="PTHR31314">
    <property type="entry name" value="MYB FAMILY TRANSCRIPTION FACTOR PHL7-LIKE"/>
    <property type="match status" value="1"/>
</dbReference>
<reference evidence="8" key="1">
    <citation type="submission" date="2024-07" db="EMBL/GenBank/DDBJ databases">
        <title>Two chromosome-level genome assemblies of Korean endemic species Abeliophyllum distichum and Forsythia ovata (Oleaceae).</title>
        <authorList>
            <person name="Jang H."/>
        </authorList>
    </citation>
    <scope>NUCLEOTIDE SEQUENCE [LARGE SCALE GENOMIC DNA]</scope>
</reference>
<dbReference type="FunFam" id="1.10.10.60:FF:000002">
    <property type="entry name" value="Myb family transcription factor"/>
    <property type="match status" value="1"/>
</dbReference>
<feature type="region of interest" description="Disordered" evidence="5">
    <location>
        <begin position="1"/>
        <end position="40"/>
    </location>
</feature>
<evidence type="ECO:0000256" key="2">
    <source>
        <dbReference type="ARBA" id="ARBA00023015"/>
    </source>
</evidence>
<accession>A0ABD1S1Q6</accession>
<dbReference type="InterPro" id="IPR001005">
    <property type="entry name" value="SANT/Myb"/>
</dbReference>
<comment type="caution">
    <text evidence="7">The sequence shown here is derived from an EMBL/GenBank/DDBJ whole genome shotgun (WGS) entry which is preliminary data.</text>
</comment>
<evidence type="ECO:0000256" key="1">
    <source>
        <dbReference type="ARBA" id="ARBA00004123"/>
    </source>
</evidence>
<feature type="compositionally biased region" description="Basic and acidic residues" evidence="5">
    <location>
        <begin position="1"/>
        <end position="15"/>
    </location>
</feature>
<comment type="subcellular location">
    <subcellularLocation>
        <location evidence="1">Nucleus</location>
    </subcellularLocation>
</comment>
<sequence length="342" mass="39030">MAEELEVRGDRKISGNEEVSDYSKNISSIDLNEEASSNMDGDALEVSDISVQDAEQTANSNMSEEGNGNKNSVRRYVRSKIPRLRWTPDLHLSFVRAIERLGGQQRATPKTVLQLMNVRGLSISHVKSHLQMYRCKKLDESGQVISQSKRGYCVRSRDYFPTSNLYEKCNPLQNLRLENGGITFVRNSHNQGHHLGSLAYDHQIKGSPSPRYQQWSSNQEYAKIRLNAHVSLDGNNILRTANSQFLEEKRRAPRQFVNVNQYTDKRVPVSNTTTAGQHKSNITSDTFKDPFHIKLHFQMNDEKMIKFEDWPDLQLSLSLTAKSNQQKIRSKGDSEINTMLSL</sequence>
<dbReference type="SUPFAM" id="SSF46689">
    <property type="entry name" value="Homeodomain-like"/>
    <property type="match status" value="1"/>
</dbReference>
<dbReference type="InterPro" id="IPR006447">
    <property type="entry name" value="Myb_dom_plants"/>
</dbReference>
<dbReference type="EMBL" id="JBFOLJ010000011">
    <property type="protein sequence ID" value="KAL2494658.1"/>
    <property type="molecule type" value="Genomic_DNA"/>
</dbReference>
<name>A0ABD1S1Q6_9LAMI</name>
<protein>
    <submittedName>
        <fullName evidence="7">Transcription factor KAN3</fullName>
    </submittedName>
</protein>
<keyword evidence="3" id="KW-0804">Transcription</keyword>
<dbReference type="Proteomes" id="UP001604277">
    <property type="component" value="Unassembled WGS sequence"/>
</dbReference>
<evidence type="ECO:0000313" key="7">
    <source>
        <dbReference type="EMBL" id="KAL2494658.1"/>
    </source>
</evidence>
<dbReference type="Pfam" id="PF00249">
    <property type="entry name" value="Myb_DNA-binding"/>
    <property type="match status" value="1"/>
</dbReference>
<keyword evidence="2" id="KW-0805">Transcription regulation</keyword>
<evidence type="ECO:0000256" key="5">
    <source>
        <dbReference type="SAM" id="MobiDB-lite"/>
    </source>
</evidence>
<dbReference type="PANTHER" id="PTHR31314:SF174">
    <property type="entry name" value="OS02G0241200 PROTEIN"/>
    <property type="match status" value="1"/>
</dbReference>
<dbReference type="InterPro" id="IPR009057">
    <property type="entry name" value="Homeodomain-like_sf"/>
</dbReference>
<dbReference type="InterPro" id="IPR017930">
    <property type="entry name" value="Myb_dom"/>
</dbReference>
<dbReference type="Gene3D" id="1.10.10.60">
    <property type="entry name" value="Homeodomain-like"/>
    <property type="match status" value="1"/>
</dbReference>
<feature type="domain" description="HTH myb-type" evidence="6">
    <location>
        <begin position="78"/>
        <end position="138"/>
    </location>
</feature>
<evidence type="ECO:0000256" key="3">
    <source>
        <dbReference type="ARBA" id="ARBA00023163"/>
    </source>
</evidence>
<proteinExistence type="predicted"/>
<dbReference type="NCBIfam" id="TIGR01557">
    <property type="entry name" value="myb_SHAQKYF"/>
    <property type="match status" value="1"/>
</dbReference>
<evidence type="ECO:0000256" key="4">
    <source>
        <dbReference type="ARBA" id="ARBA00023242"/>
    </source>
</evidence>
<feature type="compositionally biased region" description="Polar residues" evidence="5">
    <location>
        <begin position="22"/>
        <end position="39"/>
    </location>
</feature>
<organism evidence="7 8">
    <name type="scientific">Forsythia ovata</name>
    <dbReference type="NCBI Taxonomy" id="205694"/>
    <lineage>
        <taxon>Eukaryota</taxon>
        <taxon>Viridiplantae</taxon>
        <taxon>Streptophyta</taxon>
        <taxon>Embryophyta</taxon>
        <taxon>Tracheophyta</taxon>
        <taxon>Spermatophyta</taxon>
        <taxon>Magnoliopsida</taxon>
        <taxon>eudicotyledons</taxon>
        <taxon>Gunneridae</taxon>
        <taxon>Pentapetalae</taxon>
        <taxon>asterids</taxon>
        <taxon>lamiids</taxon>
        <taxon>Lamiales</taxon>
        <taxon>Oleaceae</taxon>
        <taxon>Forsythieae</taxon>
        <taxon>Forsythia</taxon>
    </lineage>
</organism>
<keyword evidence="4" id="KW-0539">Nucleus</keyword>
<dbReference type="GO" id="GO:0005634">
    <property type="term" value="C:nucleus"/>
    <property type="evidence" value="ECO:0007669"/>
    <property type="project" value="UniProtKB-SubCell"/>
</dbReference>
<dbReference type="PROSITE" id="PS51294">
    <property type="entry name" value="HTH_MYB"/>
    <property type="match status" value="1"/>
</dbReference>